<proteinExistence type="predicted"/>
<protein>
    <submittedName>
        <fullName evidence="1">Cold shock domain-containing protein</fullName>
    </submittedName>
</protein>
<sequence length="75" mass="8446">MVATWHEEEGWGTVVLDRADLTVWVHFSAVVAAPGEYRSLAPGQRVRCRYEVPGQDGYPARATEVVSRDGDETRW</sequence>
<comment type="caution">
    <text evidence="1">The sequence shown here is derived from an EMBL/GenBank/DDBJ whole genome shotgun (WGS) entry which is preliminary data.</text>
</comment>
<dbReference type="SUPFAM" id="SSF50249">
    <property type="entry name" value="Nucleic acid-binding proteins"/>
    <property type="match status" value="1"/>
</dbReference>
<organism evidence="1 2">
    <name type="scientific">Micromonospora endolithica</name>
    <dbReference type="NCBI Taxonomy" id="230091"/>
    <lineage>
        <taxon>Bacteria</taxon>
        <taxon>Bacillati</taxon>
        <taxon>Actinomycetota</taxon>
        <taxon>Actinomycetes</taxon>
        <taxon>Micromonosporales</taxon>
        <taxon>Micromonosporaceae</taxon>
        <taxon>Micromonospora</taxon>
    </lineage>
</organism>
<evidence type="ECO:0000313" key="1">
    <source>
        <dbReference type="EMBL" id="RKN41553.1"/>
    </source>
</evidence>
<evidence type="ECO:0000313" key="2">
    <source>
        <dbReference type="Proteomes" id="UP000281726"/>
    </source>
</evidence>
<name>A0A3A9YZV7_9ACTN</name>
<keyword evidence="2" id="KW-1185">Reference proteome</keyword>
<gene>
    <name evidence="1" type="ORF">D7223_24210</name>
</gene>
<reference evidence="1 2" key="1">
    <citation type="journal article" date="2004" name="Syst. Appl. Microbiol.">
        <title>Cryptoendolithic actinomycetes from antarctic sandstone rock samples: Micromonospora endolithica sp. nov. and two isolates related to Micromonospora coerulea Jensen 1932.</title>
        <authorList>
            <person name="Hirsch P."/>
            <person name="Mevs U."/>
            <person name="Kroppenstedt R.M."/>
            <person name="Schumann P."/>
            <person name="Stackebrandt E."/>
        </authorList>
    </citation>
    <scope>NUCLEOTIDE SEQUENCE [LARGE SCALE GENOMIC DNA]</scope>
    <source>
        <strain evidence="1 2">JCM 12677</strain>
    </source>
</reference>
<dbReference type="EMBL" id="RBAK01000011">
    <property type="protein sequence ID" value="RKN41553.1"/>
    <property type="molecule type" value="Genomic_DNA"/>
</dbReference>
<accession>A0A3A9YZV7</accession>
<dbReference type="Gene3D" id="2.40.50.140">
    <property type="entry name" value="Nucleic acid-binding proteins"/>
    <property type="match status" value="1"/>
</dbReference>
<dbReference type="Proteomes" id="UP000281726">
    <property type="component" value="Unassembled WGS sequence"/>
</dbReference>
<dbReference type="OrthoDB" id="5195005at2"/>
<dbReference type="AlphaFoldDB" id="A0A3A9YZV7"/>
<dbReference type="InterPro" id="IPR012340">
    <property type="entry name" value="NA-bd_OB-fold"/>
</dbReference>